<evidence type="ECO:0000313" key="19">
    <source>
        <dbReference type="EMBL" id="MFC0567792.1"/>
    </source>
</evidence>
<dbReference type="EC" id="3.6.1.26" evidence="6"/>
<keyword evidence="10 19" id="KW-0378">Hydrolase</keyword>
<feature type="region of interest" description="Disordered" evidence="18">
    <location>
        <begin position="36"/>
        <end position="94"/>
    </location>
</feature>
<comment type="subcellular location">
    <subcellularLocation>
        <location evidence="2">Cell membrane</location>
        <topology evidence="2">Single-pass membrane protein</topology>
    </subcellularLocation>
</comment>
<evidence type="ECO:0000256" key="17">
    <source>
        <dbReference type="ARBA" id="ARBA00032892"/>
    </source>
</evidence>
<dbReference type="InterPro" id="IPR006311">
    <property type="entry name" value="TAT_signal"/>
</dbReference>
<keyword evidence="15" id="KW-1208">Phospholipid metabolism</keyword>
<evidence type="ECO:0000256" key="11">
    <source>
        <dbReference type="ARBA" id="ARBA00022989"/>
    </source>
</evidence>
<evidence type="ECO:0000256" key="5">
    <source>
        <dbReference type="ARBA" id="ARBA00006435"/>
    </source>
</evidence>
<evidence type="ECO:0000256" key="7">
    <source>
        <dbReference type="ARBA" id="ARBA00022475"/>
    </source>
</evidence>
<evidence type="ECO:0000256" key="13">
    <source>
        <dbReference type="ARBA" id="ARBA00023136"/>
    </source>
</evidence>
<reference evidence="19 20" key="1">
    <citation type="submission" date="2024-09" db="EMBL/GenBank/DDBJ databases">
        <authorList>
            <person name="Sun Q."/>
            <person name="Mori K."/>
        </authorList>
    </citation>
    <scope>NUCLEOTIDE SEQUENCE [LARGE SCALE GENOMIC DNA]</scope>
    <source>
        <strain evidence="19 20">TBRC 2205</strain>
    </source>
</reference>
<comment type="caution">
    <text evidence="19">The sequence shown here is derived from an EMBL/GenBank/DDBJ whole genome shotgun (WGS) entry which is preliminary data.</text>
</comment>
<dbReference type="InterPro" id="IPR036265">
    <property type="entry name" value="HIT-like_sf"/>
</dbReference>
<comment type="pathway">
    <text evidence="3">Phospholipid metabolism; CDP-diacylglycerol degradation; phosphatidate from CDP-diacylglycerol: step 1/1.</text>
</comment>
<keyword evidence="9" id="KW-0812">Transmembrane</keyword>
<dbReference type="RefSeq" id="WP_377343134.1">
    <property type="nucleotide sequence ID" value="NZ_JBHLUE010000026.1"/>
</dbReference>
<organism evidence="19 20">
    <name type="scientific">Plantactinospora siamensis</name>
    <dbReference type="NCBI Taxonomy" id="555372"/>
    <lineage>
        <taxon>Bacteria</taxon>
        <taxon>Bacillati</taxon>
        <taxon>Actinomycetota</taxon>
        <taxon>Actinomycetes</taxon>
        <taxon>Micromonosporales</taxon>
        <taxon>Micromonosporaceae</taxon>
        <taxon>Plantactinospora</taxon>
    </lineage>
</organism>
<dbReference type="GO" id="GO:0008715">
    <property type="term" value="F:CDP-diacylglycerol diphosphatase activity"/>
    <property type="evidence" value="ECO:0007669"/>
    <property type="project" value="UniProtKB-EC"/>
</dbReference>
<evidence type="ECO:0000256" key="1">
    <source>
        <dbReference type="ARBA" id="ARBA00001007"/>
    </source>
</evidence>
<evidence type="ECO:0000256" key="16">
    <source>
        <dbReference type="ARBA" id="ARBA00032888"/>
    </source>
</evidence>
<keyword evidence="11" id="KW-1133">Transmembrane helix</keyword>
<sequence>MSGSRADGKMRRRNFVKLSGVAGATGILGMLGADRVLADAGPGGGAPAVDAPPHGGPPNGWPSGDWPSDGWPPDDGCRPPTPEPTPPPPPGGANCPAESFDCGYVNDTGPRVYLWEAVQVCEGQKPGPPFPSCLSTTLDYVIFNGGSGSDHDYLTVPSCRVKGIECPWIATPAAPNYWLAAWNNAQQGAPGYVHYPQIGLGINSIGDRMQDQLHIHMAGILSGIQGQLNSVDSTITNNPARWRNQFVRVVGRNAAGATDRRTYRALRVADLNTNLFTLLRDYIVRPNNTTMGEQMLVVTPRLTGSGGFYVLNSQALMPIRPPGYPGGTGTSDLLLVYA</sequence>
<evidence type="ECO:0000256" key="10">
    <source>
        <dbReference type="ARBA" id="ARBA00022801"/>
    </source>
</evidence>
<dbReference type="Pfam" id="PF02611">
    <property type="entry name" value="CDH"/>
    <property type="match status" value="1"/>
</dbReference>
<proteinExistence type="inferred from homology"/>
<evidence type="ECO:0000256" key="8">
    <source>
        <dbReference type="ARBA" id="ARBA00022516"/>
    </source>
</evidence>
<keyword evidence="7" id="KW-1003">Cell membrane</keyword>
<dbReference type="Proteomes" id="UP001589894">
    <property type="component" value="Unassembled WGS sequence"/>
</dbReference>
<keyword evidence="12" id="KW-0443">Lipid metabolism</keyword>
<keyword evidence="20" id="KW-1185">Reference proteome</keyword>
<protein>
    <recommendedName>
        <fullName evidence="6">CDP-diacylglycerol diphosphatase</fullName>
        <ecNumber evidence="6">3.6.1.26</ecNumber>
    </recommendedName>
    <alternativeName>
        <fullName evidence="16">CDP-diacylglycerol phosphatidylhydrolase</fullName>
    </alternativeName>
    <alternativeName>
        <fullName evidence="17">CDP-diglyceride hydrolase</fullName>
    </alternativeName>
</protein>
<keyword evidence="8" id="KW-0444">Lipid biosynthesis</keyword>
<keyword evidence="13" id="KW-0472">Membrane</keyword>
<evidence type="ECO:0000256" key="9">
    <source>
        <dbReference type="ARBA" id="ARBA00022692"/>
    </source>
</evidence>
<gene>
    <name evidence="19" type="ORF">ACFFHU_27085</name>
</gene>
<evidence type="ECO:0000256" key="14">
    <source>
        <dbReference type="ARBA" id="ARBA00023209"/>
    </source>
</evidence>
<dbReference type="SUPFAM" id="SSF54197">
    <property type="entry name" value="HIT-like"/>
    <property type="match status" value="1"/>
</dbReference>
<comment type="pathway">
    <text evidence="4">Lipid metabolism.</text>
</comment>
<feature type="compositionally biased region" description="Pro residues" evidence="18">
    <location>
        <begin position="79"/>
        <end position="91"/>
    </location>
</feature>
<evidence type="ECO:0000256" key="15">
    <source>
        <dbReference type="ARBA" id="ARBA00023264"/>
    </source>
</evidence>
<dbReference type="PROSITE" id="PS51318">
    <property type="entry name" value="TAT"/>
    <property type="match status" value="1"/>
</dbReference>
<evidence type="ECO:0000256" key="3">
    <source>
        <dbReference type="ARBA" id="ARBA00004927"/>
    </source>
</evidence>
<dbReference type="EMBL" id="JBHLUE010000026">
    <property type="protein sequence ID" value="MFC0567792.1"/>
    <property type="molecule type" value="Genomic_DNA"/>
</dbReference>
<keyword evidence="14" id="KW-0594">Phospholipid biosynthesis</keyword>
<accession>A0ABV6P442</accession>
<dbReference type="InterPro" id="IPR003763">
    <property type="entry name" value="CDP-diacylglyc_Pase"/>
</dbReference>
<feature type="compositionally biased region" description="Low complexity" evidence="18">
    <location>
        <begin position="61"/>
        <end position="74"/>
    </location>
</feature>
<evidence type="ECO:0000256" key="6">
    <source>
        <dbReference type="ARBA" id="ARBA00012375"/>
    </source>
</evidence>
<comment type="catalytic activity">
    <reaction evidence="1">
        <text>a CDP-1,2-diacyl-sn-glycerol + H2O = a 1,2-diacyl-sn-glycero-3-phosphate + CMP + 2 H(+)</text>
        <dbReference type="Rhea" id="RHEA:15221"/>
        <dbReference type="ChEBI" id="CHEBI:15377"/>
        <dbReference type="ChEBI" id="CHEBI:15378"/>
        <dbReference type="ChEBI" id="CHEBI:58332"/>
        <dbReference type="ChEBI" id="CHEBI:58608"/>
        <dbReference type="ChEBI" id="CHEBI:60377"/>
        <dbReference type="EC" id="3.6.1.26"/>
    </reaction>
</comment>
<comment type="similarity">
    <text evidence="5">Belongs to the Cdh family.</text>
</comment>
<evidence type="ECO:0000256" key="12">
    <source>
        <dbReference type="ARBA" id="ARBA00023098"/>
    </source>
</evidence>
<dbReference type="Gene3D" id="3.30.428.30">
    <property type="entry name" value="HIT family - CDH-like"/>
    <property type="match status" value="1"/>
</dbReference>
<evidence type="ECO:0000313" key="20">
    <source>
        <dbReference type="Proteomes" id="UP001589894"/>
    </source>
</evidence>
<evidence type="ECO:0000256" key="4">
    <source>
        <dbReference type="ARBA" id="ARBA00005189"/>
    </source>
</evidence>
<name>A0ABV6P442_9ACTN</name>
<evidence type="ECO:0000256" key="18">
    <source>
        <dbReference type="SAM" id="MobiDB-lite"/>
    </source>
</evidence>
<evidence type="ECO:0000256" key="2">
    <source>
        <dbReference type="ARBA" id="ARBA00004162"/>
    </source>
</evidence>